<evidence type="ECO:0000313" key="6">
    <source>
        <dbReference type="Proteomes" id="UP000287156"/>
    </source>
</evidence>
<evidence type="ECO:0000256" key="1">
    <source>
        <dbReference type="ARBA" id="ARBA00023015"/>
    </source>
</evidence>
<name>A0A429XVE3_9BACI</name>
<dbReference type="Pfam" id="PF00392">
    <property type="entry name" value="GntR"/>
    <property type="match status" value="1"/>
</dbReference>
<dbReference type="InterPro" id="IPR000524">
    <property type="entry name" value="Tscrpt_reg_HTH_GntR"/>
</dbReference>
<keyword evidence="2" id="KW-0238">DNA-binding</keyword>
<dbReference type="Proteomes" id="UP000287156">
    <property type="component" value="Unassembled WGS sequence"/>
</dbReference>
<dbReference type="Gene3D" id="1.10.10.10">
    <property type="entry name" value="Winged helix-like DNA-binding domain superfamily/Winged helix DNA-binding domain"/>
    <property type="match status" value="1"/>
</dbReference>
<dbReference type="RefSeq" id="WP_126051860.1">
    <property type="nucleotide sequence ID" value="NZ_QYTV02000009.1"/>
</dbReference>
<dbReference type="AlphaFoldDB" id="A0A429XVE3"/>
<dbReference type="PROSITE" id="PS50949">
    <property type="entry name" value="HTH_GNTR"/>
    <property type="match status" value="1"/>
</dbReference>
<gene>
    <name evidence="5" type="ORF">D4T97_016455</name>
</gene>
<keyword evidence="3" id="KW-0804">Transcription</keyword>
<dbReference type="EMBL" id="QYTV02000009">
    <property type="protein sequence ID" value="RST72235.1"/>
    <property type="molecule type" value="Genomic_DNA"/>
</dbReference>
<feature type="domain" description="HTH gntR-type" evidence="4">
    <location>
        <begin position="9"/>
        <end position="77"/>
    </location>
</feature>
<dbReference type="PANTHER" id="PTHR38445:SF6">
    <property type="entry name" value="GNTR-FAMILY TRANSCRIPTIONAL REGULATOR"/>
    <property type="match status" value="1"/>
</dbReference>
<dbReference type="PANTHER" id="PTHR38445">
    <property type="entry name" value="HTH-TYPE TRANSCRIPTIONAL REPRESSOR YTRA"/>
    <property type="match status" value="1"/>
</dbReference>
<proteinExistence type="predicted"/>
<evidence type="ECO:0000313" key="5">
    <source>
        <dbReference type="EMBL" id="RST72235.1"/>
    </source>
</evidence>
<accession>A0A429XVE3</accession>
<dbReference type="InterPro" id="IPR036390">
    <property type="entry name" value="WH_DNA-bd_sf"/>
</dbReference>
<sequence length="126" mass="14447">MAKDFEASKPIYIQITEKIFQRIIRGEINSGEKLPSVREMAVQSGVSPNTIQRAYSEMERMGIVETKRGQGTFVIQRESIVDELKESMQTEVIGQFVRNMEELGFSKQQMMSGLKNYLEEGEQGEY</sequence>
<reference evidence="5" key="1">
    <citation type="submission" date="2018-12" db="EMBL/GenBank/DDBJ databases">
        <authorList>
            <person name="Sun L."/>
            <person name="Chen Z."/>
        </authorList>
    </citation>
    <scope>NUCLEOTIDE SEQUENCE [LARGE SCALE GENOMIC DNA]</scope>
    <source>
        <strain evidence="5">3-2-2</strain>
    </source>
</reference>
<evidence type="ECO:0000256" key="3">
    <source>
        <dbReference type="ARBA" id="ARBA00023163"/>
    </source>
</evidence>
<dbReference type="InterPro" id="IPR036388">
    <property type="entry name" value="WH-like_DNA-bd_sf"/>
</dbReference>
<organism evidence="5 6">
    <name type="scientific">Siminovitchia acidinfaciens</name>
    <dbReference type="NCBI Taxonomy" id="2321395"/>
    <lineage>
        <taxon>Bacteria</taxon>
        <taxon>Bacillati</taxon>
        <taxon>Bacillota</taxon>
        <taxon>Bacilli</taxon>
        <taxon>Bacillales</taxon>
        <taxon>Bacillaceae</taxon>
        <taxon>Siminovitchia</taxon>
    </lineage>
</organism>
<dbReference type="SUPFAM" id="SSF46785">
    <property type="entry name" value="Winged helix' DNA-binding domain"/>
    <property type="match status" value="1"/>
</dbReference>
<comment type="caution">
    <text evidence="5">The sequence shown here is derived from an EMBL/GenBank/DDBJ whole genome shotgun (WGS) entry which is preliminary data.</text>
</comment>
<evidence type="ECO:0000259" key="4">
    <source>
        <dbReference type="PROSITE" id="PS50949"/>
    </source>
</evidence>
<dbReference type="OrthoDB" id="362473at2"/>
<dbReference type="CDD" id="cd07377">
    <property type="entry name" value="WHTH_GntR"/>
    <property type="match status" value="1"/>
</dbReference>
<keyword evidence="6" id="KW-1185">Reference proteome</keyword>
<evidence type="ECO:0000256" key="2">
    <source>
        <dbReference type="ARBA" id="ARBA00023125"/>
    </source>
</evidence>
<dbReference type="SMART" id="SM00345">
    <property type="entry name" value="HTH_GNTR"/>
    <property type="match status" value="1"/>
</dbReference>
<dbReference type="GO" id="GO:0003677">
    <property type="term" value="F:DNA binding"/>
    <property type="evidence" value="ECO:0007669"/>
    <property type="project" value="UniProtKB-KW"/>
</dbReference>
<protein>
    <submittedName>
        <fullName evidence="5">GntR family transcriptional regulator</fullName>
    </submittedName>
</protein>
<keyword evidence="1" id="KW-0805">Transcription regulation</keyword>
<dbReference type="GO" id="GO:0003700">
    <property type="term" value="F:DNA-binding transcription factor activity"/>
    <property type="evidence" value="ECO:0007669"/>
    <property type="project" value="InterPro"/>
</dbReference>